<protein>
    <recommendedName>
        <fullName evidence="4">Lipoprotein</fullName>
    </recommendedName>
</protein>
<accession>A0A2C1LFG9</accession>
<organism evidence="2 3">
    <name type="scientific">Bacillus cereus</name>
    <dbReference type="NCBI Taxonomy" id="1396"/>
    <lineage>
        <taxon>Bacteria</taxon>
        <taxon>Bacillati</taxon>
        <taxon>Bacillota</taxon>
        <taxon>Bacilli</taxon>
        <taxon>Bacillales</taxon>
        <taxon>Bacillaceae</taxon>
        <taxon>Bacillus</taxon>
        <taxon>Bacillus cereus group</taxon>
    </lineage>
</organism>
<dbReference type="PROSITE" id="PS51257">
    <property type="entry name" value="PROKAR_LIPOPROTEIN"/>
    <property type="match status" value="1"/>
</dbReference>
<evidence type="ECO:0000256" key="1">
    <source>
        <dbReference type="SAM" id="SignalP"/>
    </source>
</evidence>
<sequence length="328" mass="36827">MVSKKILKISYVGLSVLIGTSLLAGCSEDKSSHTKSANKIAQQEKNTKENFKVNMSEIKQVGNEPFSDKIREFDQSKLNISTAFRDGHMFVLWSTTSLQNSVAYVSIAKVDGDKSKWVVKDKKIEDVSLYVYGDSYSKVGNSVAVLDTNGDIEKEYKNGMILKSDAGTAVAVKEGTGATVHLANGETKTLDHFPDYIQPKYNKSVPFFNVKENSFIKHGMDEEVFDLKTNSIKVSEEGKELKYDKQQFGTLIGEYSSKYISYSNYNTKNKFVHRFIDKKDSENVIKSEFDIISSVDNSDNINVHDKTLDFTAVYKGQGVLNAYYMTLK</sequence>
<reference evidence="2 3" key="1">
    <citation type="submission" date="2017-09" db="EMBL/GenBank/DDBJ databases">
        <title>Large-scale bioinformatics analysis of Bacillus genomes uncovers conserved roles of natural products in bacterial physiology.</title>
        <authorList>
            <consortium name="Agbiome Team Llc"/>
            <person name="Bleich R.M."/>
            <person name="Grubbs K.J."/>
            <person name="Santa Maria K.C."/>
            <person name="Allen S.E."/>
            <person name="Farag S."/>
            <person name="Shank E.A."/>
            <person name="Bowers A."/>
        </authorList>
    </citation>
    <scope>NUCLEOTIDE SEQUENCE [LARGE SCALE GENOMIC DNA]</scope>
    <source>
        <strain evidence="2 3">AFS040105</strain>
    </source>
</reference>
<evidence type="ECO:0008006" key="4">
    <source>
        <dbReference type="Google" id="ProtNLM"/>
    </source>
</evidence>
<comment type="caution">
    <text evidence="2">The sequence shown here is derived from an EMBL/GenBank/DDBJ whole genome shotgun (WGS) entry which is preliminary data.</text>
</comment>
<dbReference type="EMBL" id="NUMG01000052">
    <property type="protein sequence ID" value="PGT96648.1"/>
    <property type="molecule type" value="Genomic_DNA"/>
</dbReference>
<proteinExistence type="predicted"/>
<gene>
    <name evidence="2" type="ORF">COD19_27190</name>
</gene>
<feature type="signal peptide" evidence="1">
    <location>
        <begin position="1"/>
        <end position="24"/>
    </location>
</feature>
<keyword evidence="1" id="KW-0732">Signal</keyword>
<dbReference type="RefSeq" id="WP_098859045.1">
    <property type="nucleotide sequence ID" value="NZ_NUMG01000052.1"/>
</dbReference>
<evidence type="ECO:0000313" key="3">
    <source>
        <dbReference type="Proteomes" id="UP000225766"/>
    </source>
</evidence>
<dbReference type="Proteomes" id="UP000225766">
    <property type="component" value="Unassembled WGS sequence"/>
</dbReference>
<dbReference type="AlphaFoldDB" id="A0A2C1LFG9"/>
<feature type="chain" id="PRO_5038948423" description="Lipoprotein" evidence="1">
    <location>
        <begin position="25"/>
        <end position="328"/>
    </location>
</feature>
<name>A0A2C1LFG9_BACCE</name>
<evidence type="ECO:0000313" key="2">
    <source>
        <dbReference type="EMBL" id="PGT96648.1"/>
    </source>
</evidence>